<sequence>MSAMLEHPFAPFVRILGKGQKGSRGLTQAEAYQAMSMLLDGEVEDTQLGAFLMLLRFKEESPEELAGFTQAVRERVAAPAIAVDIDWPSYAGKRRQLPWFMLAAKALANNGVRILMHGGGQHTAGRMYAEDLLAKLAIQSCASWSEVAQSLEQDSIAFAPLGTWMPALQRMIDLRNTLGLRSPVHSLARLLNPLAARCGLQSIFHPGYQAVHQQANVLLGDHALVIKGDGGEIEVRPDTTDQVLGATAGQAWQEEWPAQIGRQVKAQTLQVERLIAVWQGTEQDLYAEQAILATMALALRGLGRERAEAFSAAEEMWEKRHGA</sequence>
<dbReference type="SUPFAM" id="SSF52418">
    <property type="entry name" value="Nucleoside phosphorylase/phosphoribosyltransferase catalytic domain"/>
    <property type="match status" value="1"/>
</dbReference>
<dbReference type="RefSeq" id="WP_269817294.1">
    <property type="nucleotide sequence ID" value="NZ_CP114976.1"/>
</dbReference>
<dbReference type="SUPFAM" id="SSF47648">
    <property type="entry name" value="Nucleoside phosphorylase/phosphoribosyltransferase N-terminal domain"/>
    <property type="match status" value="1"/>
</dbReference>
<dbReference type="GO" id="GO:0004048">
    <property type="term" value="F:anthranilate phosphoribosyltransferase activity"/>
    <property type="evidence" value="ECO:0007669"/>
    <property type="project" value="InterPro"/>
</dbReference>
<dbReference type="InterPro" id="IPR035902">
    <property type="entry name" value="Nuc_phospho_transferase"/>
</dbReference>
<evidence type="ECO:0000313" key="4">
    <source>
        <dbReference type="EMBL" id="WBE24352.1"/>
    </source>
</evidence>
<dbReference type="GO" id="GO:0000162">
    <property type="term" value="P:L-tryptophan biosynthetic process"/>
    <property type="evidence" value="ECO:0007669"/>
    <property type="project" value="InterPro"/>
</dbReference>
<keyword evidence="5" id="KW-1185">Reference proteome</keyword>
<evidence type="ECO:0000256" key="1">
    <source>
        <dbReference type="ARBA" id="ARBA00022676"/>
    </source>
</evidence>
<evidence type="ECO:0000313" key="5">
    <source>
        <dbReference type="Proteomes" id="UP001212189"/>
    </source>
</evidence>
<name>A0AAE9VLZ3_9GAMM</name>
<accession>A0AAE9VLZ3</accession>
<gene>
    <name evidence="4" type="ORF">O6P33_08160</name>
</gene>
<dbReference type="Proteomes" id="UP001212189">
    <property type="component" value="Chromosome"/>
</dbReference>
<dbReference type="PANTHER" id="PTHR43285">
    <property type="entry name" value="ANTHRANILATE PHOSPHORIBOSYLTRANSFERASE"/>
    <property type="match status" value="1"/>
</dbReference>
<dbReference type="EMBL" id="CP114976">
    <property type="protein sequence ID" value="WBE24352.1"/>
    <property type="molecule type" value="Genomic_DNA"/>
</dbReference>
<dbReference type="Pfam" id="PF02885">
    <property type="entry name" value="Glycos_trans_3N"/>
    <property type="match status" value="1"/>
</dbReference>
<dbReference type="GO" id="GO:0005829">
    <property type="term" value="C:cytosol"/>
    <property type="evidence" value="ECO:0007669"/>
    <property type="project" value="TreeGrafter"/>
</dbReference>
<dbReference type="InterPro" id="IPR017459">
    <property type="entry name" value="Glycosyl_Trfase_fam3_N_dom"/>
</dbReference>
<reference evidence="4 5" key="1">
    <citation type="submission" date="2022-12" db="EMBL/GenBank/DDBJ databases">
        <title>Coexistence and Characterization of a Novel Tigecycline Resistance gene tet(X) variant and blaNDM-1 in a Pseudomonas caeni Isolate of Chicken Origin.</title>
        <authorList>
            <person name="Lu X."/>
            <person name="Zhang L."/>
            <person name="Li R."/>
            <person name="Wang Z."/>
        </authorList>
    </citation>
    <scope>NUCLEOTIDE SEQUENCE [LARGE SCALE GENOMIC DNA]</scope>
    <source>
        <strain evidence="4 5">CE14</strain>
    </source>
</reference>
<keyword evidence="1" id="KW-0328">Glycosyltransferase</keyword>
<dbReference type="Gene3D" id="3.40.1030.10">
    <property type="entry name" value="Nucleoside phosphorylase/phosphoribosyltransferase catalytic domain"/>
    <property type="match status" value="1"/>
</dbReference>
<evidence type="ECO:0000256" key="2">
    <source>
        <dbReference type="ARBA" id="ARBA00022679"/>
    </source>
</evidence>
<proteinExistence type="predicted"/>
<evidence type="ECO:0000259" key="3">
    <source>
        <dbReference type="Pfam" id="PF02885"/>
    </source>
</evidence>
<dbReference type="Gene3D" id="1.20.970.10">
    <property type="entry name" value="Transferase, Pyrimidine Nucleoside Phosphorylase, Chain C"/>
    <property type="match status" value="1"/>
</dbReference>
<dbReference type="KEGG" id="dce:O6P33_08160"/>
<dbReference type="PANTHER" id="PTHR43285:SF2">
    <property type="entry name" value="ANTHRANILATE PHOSPHORIBOSYLTRANSFERASE"/>
    <property type="match status" value="1"/>
</dbReference>
<keyword evidence="2 4" id="KW-0808">Transferase</keyword>
<dbReference type="InterPro" id="IPR036320">
    <property type="entry name" value="Glycosyl_Trfase_fam3_N_dom_sf"/>
</dbReference>
<dbReference type="NCBIfam" id="NF006564">
    <property type="entry name" value="PRK09071.1"/>
    <property type="match status" value="1"/>
</dbReference>
<protein>
    <submittedName>
        <fullName evidence="4">Glycosyl transferase family protein</fullName>
    </submittedName>
</protein>
<dbReference type="AlphaFoldDB" id="A0AAE9VLZ3"/>
<organism evidence="4 5">
    <name type="scientific">Denitrificimonas caeni</name>
    <dbReference type="NCBI Taxonomy" id="521720"/>
    <lineage>
        <taxon>Bacteria</taxon>
        <taxon>Pseudomonadati</taxon>
        <taxon>Pseudomonadota</taxon>
        <taxon>Gammaproteobacteria</taxon>
        <taxon>Pseudomonadales</taxon>
        <taxon>Pseudomonadaceae</taxon>
        <taxon>Denitrificimonas</taxon>
    </lineage>
</organism>
<feature type="domain" description="Glycosyl transferase family 3 N-terminal" evidence="3">
    <location>
        <begin position="22"/>
        <end position="75"/>
    </location>
</feature>
<dbReference type="InterPro" id="IPR005940">
    <property type="entry name" value="Anthranilate_Pribosyl_Tfrase"/>
</dbReference>